<dbReference type="Pfam" id="PF13466">
    <property type="entry name" value="STAS_2"/>
    <property type="match status" value="1"/>
</dbReference>
<dbReference type="Gene3D" id="3.30.750.24">
    <property type="entry name" value="STAS domain"/>
    <property type="match status" value="1"/>
</dbReference>
<dbReference type="InterPro" id="IPR002645">
    <property type="entry name" value="STAS_dom"/>
</dbReference>
<dbReference type="InterPro" id="IPR003658">
    <property type="entry name" value="Anti-sigma_ant"/>
</dbReference>
<dbReference type="SUPFAM" id="SSF52091">
    <property type="entry name" value="SpoIIaa-like"/>
    <property type="match status" value="1"/>
</dbReference>
<comment type="caution">
    <text evidence="4">The sequence shown here is derived from an EMBL/GenBank/DDBJ whole genome shotgun (WGS) entry which is preliminary data.</text>
</comment>
<dbReference type="Proteomes" id="UP001589646">
    <property type="component" value="Unassembled WGS sequence"/>
</dbReference>
<sequence>MSSLTITDRDAAAGPVVEVAGDLDYTHAAALRRQVERLTLRPGQRLVIDLAGLRFCDSSGITALLAARQHALAAGADIALAAVPANTLRILAVIGLDRVFTIHPAARTA</sequence>
<comment type="similarity">
    <text evidence="1 2">Belongs to the anti-sigma-factor antagonist family.</text>
</comment>
<dbReference type="PROSITE" id="PS50801">
    <property type="entry name" value="STAS"/>
    <property type="match status" value="1"/>
</dbReference>
<evidence type="ECO:0000313" key="4">
    <source>
        <dbReference type="EMBL" id="MFB9531862.1"/>
    </source>
</evidence>
<evidence type="ECO:0000259" key="3">
    <source>
        <dbReference type="PROSITE" id="PS50801"/>
    </source>
</evidence>
<evidence type="ECO:0000313" key="5">
    <source>
        <dbReference type="Proteomes" id="UP001589646"/>
    </source>
</evidence>
<feature type="domain" description="STAS" evidence="3">
    <location>
        <begin position="16"/>
        <end position="109"/>
    </location>
</feature>
<dbReference type="PANTHER" id="PTHR33495:SF2">
    <property type="entry name" value="ANTI-SIGMA FACTOR ANTAGONIST TM_1081-RELATED"/>
    <property type="match status" value="1"/>
</dbReference>
<dbReference type="PANTHER" id="PTHR33495">
    <property type="entry name" value="ANTI-SIGMA FACTOR ANTAGONIST TM_1081-RELATED-RELATED"/>
    <property type="match status" value="1"/>
</dbReference>
<evidence type="ECO:0000256" key="1">
    <source>
        <dbReference type="ARBA" id="ARBA00009013"/>
    </source>
</evidence>
<accession>A0ABV5Q8R5</accession>
<dbReference type="NCBIfam" id="TIGR00377">
    <property type="entry name" value="ant_ant_sig"/>
    <property type="match status" value="1"/>
</dbReference>
<reference evidence="4 5" key="1">
    <citation type="submission" date="2024-09" db="EMBL/GenBank/DDBJ databases">
        <authorList>
            <person name="Sun Q."/>
            <person name="Mori K."/>
        </authorList>
    </citation>
    <scope>NUCLEOTIDE SEQUENCE [LARGE SCALE GENOMIC DNA]</scope>
    <source>
        <strain evidence="4 5">JCM 3323</strain>
    </source>
</reference>
<evidence type="ECO:0000256" key="2">
    <source>
        <dbReference type="RuleBase" id="RU003749"/>
    </source>
</evidence>
<dbReference type="InterPro" id="IPR036513">
    <property type="entry name" value="STAS_dom_sf"/>
</dbReference>
<gene>
    <name evidence="4" type="ORF">ACFFRN_35115</name>
</gene>
<proteinExistence type="inferred from homology"/>
<dbReference type="EMBL" id="JBHMCE010000012">
    <property type="protein sequence ID" value="MFB9531862.1"/>
    <property type="molecule type" value="Genomic_DNA"/>
</dbReference>
<protein>
    <recommendedName>
        <fullName evidence="2">Anti-sigma factor antagonist</fullName>
    </recommendedName>
</protein>
<dbReference type="CDD" id="cd07043">
    <property type="entry name" value="STAS_anti-anti-sigma_factors"/>
    <property type="match status" value="1"/>
</dbReference>
<keyword evidence="5" id="KW-1185">Reference proteome</keyword>
<name>A0ABV5Q8R5_9ACTN</name>
<dbReference type="InterPro" id="IPR058548">
    <property type="entry name" value="MlaB-like_STAS"/>
</dbReference>
<organism evidence="4 5">
    <name type="scientific">Nonomuraea roseola</name>
    <dbReference type="NCBI Taxonomy" id="46179"/>
    <lineage>
        <taxon>Bacteria</taxon>
        <taxon>Bacillati</taxon>
        <taxon>Actinomycetota</taxon>
        <taxon>Actinomycetes</taxon>
        <taxon>Streptosporangiales</taxon>
        <taxon>Streptosporangiaceae</taxon>
        <taxon>Nonomuraea</taxon>
    </lineage>
</organism>
<dbReference type="RefSeq" id="WP_346130883.1">
    <property type="nucleotide sequence ID" value="NZ_BAAAXC010000015.1"/>
</dbReference>